<feature type="transmembrane region" description="Helical" evidence="2">
    <location>
        <begin position="167"/>
        <end position="190"/>
    </location>
</feature>
<accession>A0AAN9L8S1</accession>
<dbReference type="Pfam" id="PF00631">
    <property type="entry name" value="G-gamma"/>
    <property type="match status" value="1"/>
</dbReference>
<protein>
    <recommendedName>
        <fullName evidence="3">G protein gamma domain-containing protein</fullName>
    </recommendedName>
</protein>
<feature type="transmembrane region" description="Helical" evidence="2">
    <location>
        <begin position="137"/>
        <end position="161"/>
    </location>
</feature>
<reference evidence="4 5" key="1">
    <citation type="submission" date="2024-01" db="EMBL/GenBank/DDBJ databases">
        <title>The genomes of 5 underutilized Papilionoideae crops provide insights into root nodulation and disease resistanc.</title>
        <authorList>
            <person name="Jiang F."/>
        </authorList>
    </citation>
    <scope>NUCLEOTIDE SEQUENCE [LARGE SCALE GENOMIC DNA]</scope>
    <source>
        <strain evidence="4">LVBAO_FW01</strain>
        <tissue evidence="4">Leaves</tissue>
    </source>
</reference>
<feature type="domain" description="G protein gamma" evidence="3">
    <location>
        <begin position="35"/>
        <end position="101"/>
    </location>
</feature>
<keyword evidence="5" id="KW-1185">Reference proteome</keyword>
<dbReference type="EMBL" id="JAYMYQ010000005">
    <property type="protein sequence ID" value="KAK7328808.1"/>
    <property type="molecule type" value="Genomic_DNA"/>
</dbReference>
<dbReference type="InterPro" id="IPR055305">
    <property type="entry name" value="GG3-like"/>
</dbReference>
<dbReference type="Proteomes" id="UP001367508">
    <property type="component" value="Unassembled WGS sequence"/>
</dbReference>
<organism evidence="4 5">
    <name type="scientific">Canavalia gladiata</name>
    <name type="common">Sword bean</name>
    <name type="synonym">Dolichos gladiatus</name>
    <dbReference type="NCBI Taxonomy" id="3824"/>
    <lineage>
        <taxon>Eukaryota</taxon>
        <taxon>Viridiplantae</taxon>
        <taxon>Streptophyta</taxon>
        <taxon>Embryophyta</taxon>
        <taxon>Tracheophyta</taxon>
        <taxon>Spermatophyta</taxon>
        <taxon>Magnoliopsida</taxon>
        <taxon>eudicotyledons</taxon>
        <taxon>Gunneridae</taxon>
        <taxon>Pentapetalae</taxon>
        <taxon>rosids</taxon>
        <taxon>fabids</taxon>
        <taxon>Fabales</taxon>
        <taxon>Fabaceae</taxon>
        <taxon>Papilionoideae</taxon>
        <taxon>50 kb inversion clade</taxon>
        <taxon>NPAAA clade</taxon>
        <taxon>indigoferoid/millettioid clade</taxon>
        <taxon>Phaseoleae</taxon>
        <taxon>Canavalia</taxon>
    </lineage>
</organism>
<evidence type="ECO:0000256" key="2">
    <source>
        <dbReference type="SAM" id="Phobius"/>
    </source>
</evidence>
<evidence type="ECO:0000256" key="1">
    <source>
        <dbReference type="SAM" id="Coils"/>
    </source>
</evidence>
<dbReference type="GO" id="GO:0007186">
    <property type="term" value="P:G protein-coupled receptor signaling pathway"/>
    <property type="evidence" value="ECO:0007669"/>
    <property type="project" value="InterPro"/>
</dbReference>
<evidence type="ECO:0000259" key="3">
    <source>
        <dbReference type="SMART" id="SM01224"/>
    </source>
</evidence>
<sequence length="200" mass="21945">MATSTKGTSSMVLSLPLSSPNALKGYQDLYGKRREMARVQMLEREISFLEEELKSSEGLQPASRCCKEITEFVVANSDPLTKKNRRSSRFWKWLCANHAITVVVVFHPSIAPYQSGIAALVKHHHIAVKRVVVAKNVVFSLLAILSGLLPLAAFANALALAQLSLRFTHVAAVQILVGTLAVHVASIVLPKKSKQKLYSK</sequence>
<comment type="caution">
    <text evidence="4">The sequence shown here is derived from an EMBL/GenBank/DDBJ whole genome shotgun (WGS) entry which is preliminary data.</text>
</comment>
<dbReference type="SMART" id="SM01224">
    <property type="entry name" value="G_gamma"/>
    <property type="match status" value="1"/>
</dbReference>
<gene>
    <name evidence="4" type="ORF">VNO77_22932</name>
</gene>
<dbReference type="InterPro" id="IPR015898">
    <property type="entry name" value="G-protein_gamma-like_dom"/>
</dbReference>
<keyword evidence="2" id="KW-1133">Transmembrane helix</keyword>
<keyword evidence="1" id="KW-0175">Coiled coil</keyword>
<keyword evidence="2" id="KW-0812">Transmembrane</keyword>
<proteinExistence type="predicted"/>
<evidence type="ECO:0000313" key="5">
    <source>
        <dbReference type="Proteomes" id="UP001367508"/>
    </source>
</evidence>
<dbReference type="PANTHER" id="PTHR32378:SF19">
    <property type="entry name" value="GGL DOMAIN PROTEIN"/>
    <property type="match status" value="1"/>
</dbReference>
<evidence type="ECO:0000313" key="4">
    <source>
        <dbReference type="EMBL" id="KAK7328808.1"/>
    </source>
</evidence>
<name>A0AAN9L8S1_CANGL</name>
<dbReference type="PANTHER" id="PTHR32378">
    <property type="entry name" value="GUANINE NUCLEOTIDE-BINDING PROTEIN SUBUNIT GAMMA 3"/>
    <property type="match status" value="1"/>
</dbReference>
<feature type="coiled-coil region" evidence="1">
    <location>
        <begin position="32"/>
        <end position="59"/>
    </location>
</feature>
<dbReference type="AlphaFoldDB" id="A0AAN9L8S1"/>
<keyword evidence="2" id="KW-0472">Membrane</keyword>